<keyword evidence="4 5" id="KW-0472">Membrane</keyword>
<feature type="transmembrane region" description="Helical" evidence="5">
    <location>
        <begin position="17"/>
        <end position="38"/>
    </location>
</feature>
<keyword evidence="3 5" id="KW-1133">Transmembrane helix</keyword>
<accession>A0A059PAV1</accession>
<sequence length="127" mass="14204">MAWAMDIIVTTLHNSHIFVAIIYASFIDIFLGIIKAVVSKSLNSTISAYGLLKHCLLILIPPLTVPIFFALGYGDYWSVFETLVLFTQALSLAENWISLGLPFPEAIAKYLDNEKKELVKQSDDPKK</sequence>
<feature type="transmembrane region" description="Helical" evidence="5">
    <location>
        <begin position="50"/>
        <end position="73"/>
    </location>
</feature>
<reference evidence="6 7" key="1">
    <citation type="journal article" date="2014" name="Int. J. Food Microbiol.">
        <title>Sequence and comparative analysis of Leuconostoc dairy bacteriophages.</title>
        <authorList>
            <person name="Kot W."/>
            <person name="Hansen L.H."/>
            <person name="Neve H."/>
            <person name="Hammer K."/>
            <person name="Jacobsen S."/>
            <person name="Pedersen P.D."/>
            <person name="Sorensen S.J."/>
            <person name="Heller K.J."/>
            <person name="Vogensen F.K."/>
        </authorList>
    </citation>
    <scope>NUCLEOTIDE SEQUENCE [LARGE SCALE GENOMIC DNA]</scope>
</reference>
<evidence type="ECO:0000256" key="1">
    <source>
        <dbReference type="ARBA" id="ARBA00004301"/>
    </source>
</evidence>
<dbReference type="NCBIfam" id="TIGR01593">
    <property type="entry name" value="holin_tox_secr"/>
    <property type="match status" value="1"/>
</dbReference>
<name>A0A059PAV1_9CAUD</name>
<keyword evidence="2 5" id="KW-0812">Transmembrane</keyword>
<dbReference type="InterPro" id="IPR006480">
    <property type="entry name" value="Phage_holin_4_1"/>
</dbReference>
<evidence type="ECO:0000313" key="6">
    <source>
        <dbReference type="EMBL" id="AFY98353.1"/>
    </source>
</evidence>
<evidence type="ECO:0000256" key="3">
    <source>
        <dbReference type="ARBA" id="ARBA00022989"/>
    </source>
</evidence>
<dbReference type="KEGG" id="vg:19735856"/>
<evidence type="ECO:0000256" key="5">
    <source>
        <dbReference type="SAM" id="Phobius"/>
    </source>
</evidence>
<dbReference type="Proteomes" id="UP000202085">
    <property type="component" value="Segment"/>
</dbReference>
<proteinExistence type="predicted"/>
<dbReference type="GO" id="GO:0033644">
    <property type="term" value="C:host cell membrane"/>
    <property type="evidence" value="ECO:0007669"/>
    <property type="project" value="UniProtKB-SubCell"/>
</dbReference>
<dbReference type="EMBL" id="KC013025">
    <property type="protein sequence ID" value="AFY98353.1"/>
    <property type="molecule type" value="Genomic_DNA"/>
</dbReference>
<organism evidence="6 7">
    <name type="scientific">Leuconostoc phage phiLN12</name>
    <dbReference type="NCBI Taxonomy" id="1262517"/>
    <lineage>
        <taxon>Viruses</taxon>
        <taxon>Duplodnaviria</taxon>
        <taxon>Heunggongvirae</taxon>
        <taxon>Uroviricota</taxon>
        <taxon>Caudoviricetes</taxon>
        <taxon>Mccleskeyvirinae</taxon>
        <taxon>Limdunavirus</taxon>
        <taxon>Limdunavirus LN12</taxon>
    </lineage>
</organism>
<evidence type="ECO:0000256" key="4">
    <source>
        <dbReference type="ARBA" id="ARBA00023136"/>
    </source>
</evidence>
<dbReference type="Pfam" id="PF05105">
    <property type="entry name" value="Phage_holin_4_1"/>
    <property type="match status" value="1"/>
</dbReference>
<protein>
    <submittedName>
        <fullName evidence="6">Putative holin</fullName>
    </submittedName>
</protein>
<keyword evidence="7" id="KW-1185">Reference proteome</keyword>
<gene>
    <name evidence="6" type="ORF">phiLN12_025</name>
</gene>
<comment type="subcellular location">
    <subcellularLocation>
        <location evidence="1">Host membrane</location>
        <topology evidence="1">Multi-pass membrane protein</topology>
    </subcellularLocation>
</comment>
<evidence type="ECO:0000256" key="2">
    <source>
        <dbReference type="ARBA" id="ARBA00022692"/>
    </source>
</evidence>
<evidence type="ECO:0000313" key="7">
    <source>
        <dbReference type="Proteomes" id="UP000202085"/>
    </source>
</evidence>
<dbReference type="RefSeq" id="YP_009044744.1">
    <property type="nucleotide sequence ID" value="NC_024385.1"/>
</dbReference>
<dbReference type="OrthoDB" id="15383at10239"/>
<dbReference type="GeneID" id="19735856"/>